<evidence type="ECO:0000313" key="2">
    <source>
        <dbReference type="Proteomes" id="UP000697998"/>
    </source>
</evidence>
<sequence length="394" mass="43584">MALNPTVRLEYAGGCPDCGRRHVELPPVLPAVGDDFDWDLRDYDGFRLFMLEALAARFPERRRWTPADVEVVLAEVLAAQLDKLSDMQDRVAAEFTLETARRPETVRRLLSLIGYDALRLAQDLGEPPFDRPPAAGDGRSASERLEQYWLDHPERMDLARLAGPRAIRSQHRMVTLEDFALRLEEHPLVERAHAWESWGGSWQVIRIAVIPALRRDLDATGAWPQALVDATVRFHAERGLPLPRLADGPSLRAILLPYLEAYRMAGQAVELGRAVEVGVLLALSIQVAGNHYQSEVRDAVSQALATGPGGFFAPGRLRFGEDLWASDIVQTLLALGGVSNVCLNRFKRLGDRFPDQASSGRIALAGLEVAICDNLPNQAARGYFRLALHGGLRG</sequence>
<dbReference type="Proteomes" id="UP000697998">
    <property type="component" value="Unassembled WGS sequence"/>
</dbReference>
<reference evidence="1 2" key="1">
    <citation type="submission" date="2020-10" db="EMBL/GenBank/DDBJ databases">
        <title>Connecting structure to function with the recovery of over 1000 high-quality activated sludge metagenome-assembled genomes encoding full-length rRNA genes using long-read sequencing.</title>
        <authorList>
            <person name="Singleton C.M."/>
            <person name="Petriglieri F."/>
            <person name="Kristensen J.M."/>
            <person name="Kirkegaard R.H."/>
            <person name="Michaelsen T.Y."/>
            <person name="Andersen M.H."/>
            <person name="Karst S.M."/>
            <person name="Dueholm M.S."/>
            <person name="Nielsen P.H."/>
            <person name="Albertsen M."/>
        </authorList>
    </citation>
    <scope>NUCLEOTIDE SEQUENCE [LARGE SCALE GENOMIC DNA]</scope>
    <source>
        <strain evidence="1">EsbW_18-Q3-R4-48_BATAC.285</strain>
    </source>
</reference>
<organism evidence="1 2">
    <name type="scientific">Candidatus Accumulibacter proximus</name>
    <dbReference type="NCBI Taxonomy" id="2954385"/>
    <lineage>
        <taxon>Bacteria</taxon>
        <taxon>Pseudomonadati</taxon>
        <taxon>Pseudomonadota</taxon>
        <taxon>Betaproteobacteria</taxon>
        <taxon>Candidatus Accumulibacter</taxon>
    </lineage>
</organism>
<dbReference type="AlphaFoldDB" id="A0A935Q3L7"/>
<accession>A0A935Q3L7</accession>
<name>A0A935Q3L7_9PROT</name>
<comment type="caution">
    <text evidence="1">The sequence shown here is derived from an EMBL/GenBank/DDBJ whole genome shotgun (WGS) entry which is preliminary data.</text>
</comment>
<proteinExistence type="predicted"/>
<gene>
    <name evidence="1" type="ORF">IPJ27_22445</name>
</gene>
<protein>
    <submittedName>
        <fullName evidence="1">Uncharacterized protein</fullName>
    </submittedName>
</protein>
<dbReference type="EMBL" id="JADJMH010000034">
    <property type="protein sequence ID" value="MBK7677293.1"/>
    <property type="molecule type" value="Genomic_DNA"/>
</dbReference>
<evidence type="ECO:0000313" key="1">
    <source>
        <dbReference type="EMBL" id="MBK7677293.1"/>
    </source>
</evidence>